<reference evidence="2" key="1">
    <citation type="journal article" date="2016" name="Nat. Biotechnol.">
        <title>Sequencing wild and cultivated cassava and related species reveals extensive interspecific hybridization and genetic diversity.</title>
        <authorList>
            <person name="Bredeson J.V."/>
            <person name="Lyons J.B."/>
            <person name="Prochnik S.E."/>
            <person name="Wu G.A."/>
            <person name="Ha C.M."/>
            <person name="Edsinger-Gonzales E."/>
            <person name="Grimwood J."/>
            <person name="Schmutz J."/>
            <person name="Rabbi I.Y."/>
            <person name="Egesi C."/>
            <person name="Nauluvula P."/>
            <person name="Lebot V."/>
            <person name="Ndunguru J."/>
            <person name="Mkamilo G."/>
            <person name="Bart R.S."/>
            <person name="Setter T.L."/>
            <person name="Gleadow R.M."/>
            <person name="Kulakow P."/>
            <person name="Ferguson M.E."/>
            <person name="Rounsley S."/>
            <person name="Rokhsar D.S."/>
        </authorList>
    </citation>
    <scope>NUCLEOTIDE SEQUENCE [LARGE SCALE GENOMIC DNA]</scope>
    <source>
        <strain evidence="2">cv. AM560-2</strain>
    </source>
</reference>
<comment type="caution">
    <text evidence="1">The sequence shown here is derived from an EMBL/GenBank/DDBJ whole genome shotgun (WGS) entry which is preliminary data.</text>
</comment>
<dbReference type="Proteomes" id="UP000091857">
    <property type="component" value="Chromosome 9"/>
</dbReference>
<dbReference type="EMBL" id="CM004395">
    <property type="protein sequence ID" value="KAG8646802.1"/>
    <property type="molecule type" value="Genomic_DNA"/>
</dbReference>
<proteinExistence type="predicted"/>
<evidence type="ECO:0000313" key="2">
    <source>
        <dbReference type="Proteomes" id="UP000091857"/>
    </source>
</evidence>
<organism evidence="1 2">
    <name type="scientific">Manihot esculenta</name>
    <name type="common">Cassava</name>
    <name type="synonym">Jatropha manihot</name>
    <dbReference type="NCBI Taxonomy" id="3983"/>
    <lineage>
        <taxon>Eukaryota</taxon>
        <taxon>Viridiplantae</taxon>
        <taxon>Streptophyta</taxon>
        <taxon>Embryophyta</taxon>
        <taxon>Tracheophyta</taxon>
        <taxon>Spermatophyta</taxon>
        <taxon>Magnoliopsida</taxon>
        <taxon>eudicotyledons</taxon>
        <taxon>Gunneridae</taxon>
        <taxon>Pentapetalae</taxon>
        <taxon>rosids</taxon>
        <taxon>fabids</taxon>
        <taxon>Malpighiales</taxon>
        <taxon>Euphorbiaceae</taxon>
        <taxon>Crotonoideae</taxon>
        <taxon>Manihoteae</taxon>
        <taxon>Manihot</taxon>
    </lineage>
</organism>
<name>A0ACB7H275_MANES</name>
<protein>
    <submittedName>
        <fullName evidence="1">Uncharacterized protein</fullName>
    </submittedName>
</protein>
<keyword evidence="2" id="KW-1185">Reference proteome</keyword>
<sequence>MVWDLVFWLLSLLANFGLLAMVFHELLCLTDLEADQMNPFEATASINNWILPEFVLQGVICILFLLTGHWVMFLMAAPLTLYHVMLFMKREHLIDVTEVFRNLNSQKKFRLIKLGIYLIFFSILMFSRILIQGLLLTNWYQSFFSSGLELQMANLGRIHGRIRFFSTLLTFSLLSLQILLSSFLKFLSFLPSIPSFFLF</sequence>
<evidence type="ECO:0000313" key="1">
    <source>
        <dbReference type="EMBL" id="KAG8646802.1"/>
    </source>
</evidence>
<gene>
    <name evidence="1" type="ORF">MANES_09G030700v8</name>
</gene>
<accession>A0ACB7H275</accession>